<name>A0A1R2BDV0_9CILI</name>
<evidence type="ECO:0000313" key="3">
    <source>
        <dbReference type="Proteomes" id="UP000187209"/>
    </source>
</evidence>
<organism evidence="2 3">
    <name type="scientific">Stentor coeruleus</name>
    <dbReference type="NCBI Taxonomy" id="5963"/>
    <lineage>
        <taxon>Eukaryota</taxon>
        <taxon>Sar</taxon>
        <taxon>Alveolata</taxon>
        <taxon>Ciliophora</taxon>
        <taxon>Postciliodesmatophora</taxon>
        <taxon>Heterotrichea</taxon>
        <taxon>Heterotrichida</taxon>
        <taxon>Stentoridae</taxon>
        <taxon>Stentor</taxon>
    </lineage>
</organism>
<dbReference type="Proteomes" id="UP000187209">
    <property type="component" value="Unassembled WGS sequence"/>
</dbReference>
<keyword evidence="1" id="KW-0175">Coiled coil</keyword>
<dbReference type="EMBL" id="MPUH01000720">
    <property type="protein sequence ID" value="OMJ74932.1"/>
    <property type="molecule type" value="Genomic_DNA"/>
</dbReference>
<protein>
    <recommendedName>
        <fullName evidence="4">Phorbol-ester/DAG-type domain-containing protein</fullName>
    </recommendedName>
</protein>
<accession>A0A1R2BDV0</accession>
<proteinExistence type="predicted"/>
<keyword evidence="3" id="KW-1185">Reference proteome</keyword>
<evidence type="ECO:0000256" key="1">
    <source>
        <dbReference type="SAM" id="Coils"/>
    </source>
</evidence>
<gene>
    <name evidence="2" type="ORF">SteCoe_26032</name>
</gene>
<evidence type="ECO:0000313" key="2">
    <source>
        <dbReference type="EMBL" id="OMJ74932.1"/>
    </source>
</evidence>
<dbReference type="AlphaFoldDB" id="A0A1R2BDV0"/>
<evidence type="ECO:0008006" key="4">
    <source>
        <dbReference type="Google" id="ProtNLM"/>
    </source>
</evidence>
<dbReference type="SUPFAM" id="SSF57903">
    <property type="entry name" value="FYVE/PHD zinc finger"/>
    <property type="match status" value="1"/>
</dbReference>
<feature type="coiled-coil region" evidence="1">
    <location>
        <begin position="170"/>
        <end position="197"/>
    </location>
</feature>
<reference evidence="2 3" key="1">
    <citation type="submission" date="2016-11" db="EMBL/GenBank/DDBJ databases">
        <title>The macronuclear genome of Stentor coeruleus: a giant cell with tiny introns.</title>
        <authorList>
            <person name="Slabodnick M."/>
            <person name="Ruby J.G."/>
            <person name="Reiff S.B."/>
            <person name="Swart E.C."/>
            <person name="Gosai S."/>
            <person name="Prabakaran S."/>
            <person name="Witkowska E."/>
            <person name="Larue G.E."/>
            <person name="Fisher S."/>
            <person name="Freeman R.M."/>
            <person name="Gunawardena J."/>
            <person name="Chu W."/>
            <person name="Stover N.A."/>
            <person name="Gregory B.D."/>
            <person name="Nowacki M."/>
            <person name="Derisi J."/>
            <person name="Roy S.W."/>
            <person name="Marshall W.F."/>
            <person name="Sood P."/>
        </authorList>
    </citation>
    <scope>NUCLEOTIDE SEQUENCE [LARGE SCALE GENOMIC DNA]</scope>
    <source>
        <strain evidence="2">WM001</strain>
    </source>
</reference>
<sequence>MWNAHDKLFSNHQRVCQYALVRKENSKIRKNFLNDKLQQTLLLFNEITKQVEYSQNKVDEDENKYNILSSDLSELCKILDDEKFDLISSEEKCENSHITFSELNNQKDLILEKTVSEQKCYIKNRNNFLSYQKKCASLEKHYKKALSILKNNEESYEKAFEEKKIYNINFPILEQDNEILIKEVDQLQKRMEIYEEIVRIKKDVRCVVCNGIESGRMKKCIGCGVLAHSKCTNELKFRCIACKD</sequence>
<comment type="caution">
    <text evidence="2">The sequence shown here is derived from an EMBL/GenBank/DDBJ whole genome shotgun (WGS) entry which is preliminary data.</text>
</comment>
<dbReference type="InterPro" id="IPR011011">
    <property type="entry name" value="Znf_FYVE_PHD"/>
</dbReference>